<dbReference type="GO" id="GO:0004620">
    <property type="term" value="F:phospholipase activity"/>
    <property type="evidence" value="ECO:0007669"/>
    <property type="project" value="InterPro"/>
</dbReference>
<dbReference type="Proteomes" id="UP000694395">
    <property type="component" value="Chromosome 12"/>
</dbReference>
<dbReference type="Gene3D" id="3.60.60.30">
    <property type="match status" value="1"/>
</dbReference>
<dbReference type="AlphaFoldDB" id="A0A8C7W5M9"/>
<dbReference type="PANTHER" id="PTHR12370">
    <property type="entry name" value="PHOSPHOLIPASE B-RELATED"/>
    <property type="match status" value="1"/>
</dbReference>
<feature type="signal peptide" evidence="7">
    <location>
        <begin position="1"/>
        <end position="19"/>
    </location>
</feature>
<dbReference type="EC" id="3.1.1.-" evidence="7"/>
<evidence type="ECO:0000256" key="2">
    <source>
        <dbReference type="ARBA" id="ARBA00022729"/>
    </source>
</evidence>
<sequence>MKRLSLLFSFYVAATFASAESKKLKAATVYWDATHKTVQLKEGVIEKEGDAYGYLNDSLSYRNRYCENTLYTGFLVSLDYFYLLGSGLMMAQTTNNVFNTSLFSQVMPHSLLAWQRVRLFPMHFFTHFFTLPLSLCTYNNQYMIVDMRKVTLGHSIEDGALTVVEQIPGLVEFSDQTRALRRGYWSSYNVPFHPKIYTLSGYGKMCEEYGEDFSYDLCPRAKIFPQTHHEIQRGAYVPYYKNDPYSKGRSICCRNDLREKDPSPGGSEAVNGPTTTAHQGLPDHYDFPFISMQPVLFMP</sequence>
<keyword evidence="4 7" id="KW-0442">Lipid degradation</keyword>
<evidence type="ECO:0000256" key="7">
    <source>
        <dbReference type="RuleBase" id="RU364138"/>
    </source>
</evidence>
<accession>A0A8C7W5M9</accession>
<dbReference type="Ensembl" id="ENSOMYT00000082405.2">
    <property type="protein sequence ID" value="ENSOMYP00000075704.2"/>
    <property type="gene ID" value="ENSOMYG00000034997.2"/>
</dbReference>
<keyword evidence="10" id="KW-1185">Reference proteome</keyword>
<feature type="region of interest" description="Disordered" evidence="8">
    <location>
        <begin position="256"/>
        <end position="277"/>
    </location>
</feature>
<evidence type="ECO:0000256" key="3">
    <source>
        <dbReference type="ARBA" id="ARBA00022801"/>
    </source>
</evidence>
<name>A0A8C7W5M9_ONCMY</name>
<dbReference type="PANTHER" id="PTHR12370:SF1">
    <property type="entry name" value="PHOSPHOLIPASE B-LIKE 1"/>
    <property type="match status" value="1"/>
</dbReference>
<protein>
    <recommendedName>
        <fullName evidence="7">Phospholipase B-like</fullName>
        <ecNumber evidence="7">3.1.1.-</ecNumber>
    </recommendedName>
</protein>
<comment type="function">
    <text evidence="7">Putative phospholipase.</text>
</comment>
<evidence type="ECO:0000256" key="6">
    <source>
        <dbReference type="ARBA" id="ARBA00023180"/>
    </source>
</evidence>
<proteinExistence type="inferred from homology"/>
<organism evidence="9 10">
    <name type="scientific">Oncorhynchus mykiss</name>
    <name type="common">Rainbow trout</name>
    <name type="synonym">Salmo gairdneri</name>
    <dbReference type="NCBI Taxonomy" id="8022"/>
    <lineage>
        <taxon>Eukaryota</taxon>
        <taxon>Metazoa</taxon>
        <taxon>Chordata</taxon>
        <taxon>Craniata</taxon>
        <taxon>Vertebrata</taxon>
        <taxon>Euteleostomi</taxon>
        <taxon>Actinopterygii</taxon>
        <taxon>Neopterygii</taxon>
        <taxon>Teleostei</taxon>
        <taxon>Protacanthopterygii</taxon>
        <taxon>Salmoniformes</taxon>
        <taxon>Salmonidae</taxon>
        <taxon>Salmoninae</taxon>
        <taxon>Oncorhynchus</taxon>
    </lineage>
</organism>
<dbReference type="Pfam" id="PF04916">
    <property type="entry name" value="Phospholip_B"/>
    <property type="match status" value="1"/>
</dbReference>
<evidence type="ECO:0000313" key="10">
    <source>
        <dbReference type="Proteomes" id="UP000694395"/>
    </source>
</evidence>
<dbReference type="InterPro" id="IPR043040">
    <property type="entry name" value="PLipase_B-like_dom1"/>
</dbReference>
<keyword evidence="3 7" id="KW-0378">Hydrolase</keyword>
<keyword evidence="2 7" id="KW-0732">Signal</keyword>
<dbReference type="GeneTree" id="ENSGT00530000063509"/>
<dbReference type="GO" id="GO:0005576">
    <property type="term" value="C:extracellular region"/>
    <property type="evidence" value="ECO:0007669"/>
    <property type="project" value="TreeGrafter"/>
</dbReference>
<dbReference type="Gene3D" id="2.10.70.60">
    <property type="entry name" value="Phospholipase B-like, domain 1"/>
    <property type="match status" value="1"/>
</dbReference>
<evidence type="ECO:0000313" key="9">
    <source>
        <dbReference type="Ensembl" id="ENSOMYP00000075704.2"/>
    </source>
</evidence>
<reference evidence="9" key="3">
    <citation type="submission" date="2025-09" db="UniProtKB">
        <authorList>
            <consortium name="Ensembl"/>
        </authorList>
    </citation>
    <scope>IDENTIFICATION</scope>
</reference>
<comment type="similarity">
    <text evidence="1 7">Belongs to the phospholipase B-like family.</text>
</comment>
<evidence type="ECO:0000256" key="1">
    <source>
        <dbReference type="ARBA" id="ARBA00007835"/>
    </source>
</evidence>
<feature type="chain" id="PRO_5035488734" description="Phospholipase B-like" evidence="7">
    <location>
        <begin position="20"/>
        <end position="299"/>
    </location>
</feature>
<evidence type="ECO:0000256" key="5">
    <source>
        <dbReference type="ARBA" id="ARBA00023098"/>
    </source>
</evidence>
<evidence type="ECO:0000256" key="8">
    <source>
        <dbReference type="SAM" id="MobiDB-lite"/>
    </source>
</evidence>
<keyword evidence="6" id="KW-0325">Glycoprotein</keyword>
<dbReference type="GO" id="GO:0009395">
    <property type="term" value="P:phospholipid catabolic process"/>
    <property type="evidence" value="ECO:0007669"/>
    <property type="project" value="TreeGrafter"/>
</dbReference>
<reference evidence="9" key="1">
    <citation type="submission" date="2020-07" db="EMBL/GenBank/DDBJ databases">
        <title>A long reads based de novo assembly of the rainbow trout Arlee double haploid line genome.</title>
        <authorList>
            <person name="Gao G."/>
            <person name="Palti Y."/>
        </authorList>
    </citation>
    <scope>NUCLEOTIDE SEQUENCE [LARGE SCALE GENOMIC DNA]</scope>
</reference>
<reference evidence="9" key="2">
    <citation type="submission" date="2025-08" db="UniProtKB">
        <authorList>
            <consortium name="Ensembl"/>
        </authorList>
    </citation>
    <scope>IDENTIFICATION</scope>
</reference>
<dbReference type="InterPro" id="IPR007000">
    <property type="entry name" value="PLipase_B-like"/>
</dbReference>
<keyword evidence="5 7" id="KW-0443">Lipid metabolism</keyword>
<evidence type="ECO:0000256" key="4">
    <source>
        <dbReference type="ARBA" id="ARBA00022963"/>
    </source>
</evidence>